<evidence type="ECO:0000256" key="8">
    <source>
        <dbReference type="ARBA" id="ARBA00023136"/>
    </source>
</evidence>
<comment type="catalytic activity">
    <reaction evidence="13">
        <text>ATP + H2O = ADP + phosphate + H(+)</text>
        <dbReference type="Rhea" id="RHEA:13065"/>
        <dbReference type="ChEBI" id="CHEBI:15377"/>
        <dbReference type="ChEBI" id="CHEBI:15378"/>
        <dbReference type="ChEBI" id="CHEBI:30616"/>
        <dbReference type="ChEBI" id="CHEBI:43474"/>
        <dbReference type="ChEBI" id="CHEBI:456216"/>
    </reaction>
    <physiologicalReaction direction="left-to-right" evidence="13">
        <dbReference type="Rhea" id="RHEA:13066"/>
    </physiologicalReaction>
</comment>
<organism evidence="15 16">
    <name type="scientific">Mesorhabditis spiculigera</name>
    <dbReference type="NCBI Taxonomy" id="96644"/>
    <lineage>
        <taxon>Eukaryota</taxon>
        <taxon>Metazoa</taxon>
        <taxon>Ecdysozoa</taxon>
        <taxon>Nematoda</taxon>
        <taxon>Chromadorea</taxon>
        <taxon>Rhabditida</taxon>
        <taxon>Rhabditina</taxon>
        <taxon>Rhabditomorpha</taxon>
        <taxon>Rhabditoidea</taxon>
        <taxon>Rhabditidae</taxon>
        <taxon>Mesorhabditinae</taxon>
        <taxon>Mesorhabditis</taxon>
    </lineage>
</organism>
<dbReference type="InterPro" id="IPR050168">
    <property type="entry name" value="AAA_ATPase_domain"/>
</dbReference>
<sequence length="531" mass="57609">MLMELETGVLGRNDFFNIFGAEPVEQIRIKAPELPGNLEIAVEKAASILQANDRLSGGPISLLICGPAGSGKRLVARGISSRTHRNLVFGDAYDLWNEAATHTEQRIKHLVTRAQSVSPSLLVISNCDVLAVDGQTSASDDRILGLLASEISRLTNVAILFTCHTKKLASVSPQIRSTVLYTVVLEPMSEVHRKEFFAKNMPRLTCPEKAAASTTGFVVAELNALTYDARCRAAEEGRTSPSWPDVEWAIDKRNSSFADAIGAPKIPTVAWEDVGGLDEAKQLIRESLDNNLRATGGLRRSGIILYGPPGCGKTLLAKAVATEYKIAFLSVKGPELLNKYVGQSEENLRNVFERARAAAPCVVFFDELDSLAPNRGRAGDSGGVMDRVVSQLLAELDALHHATNKVFVMAATNRADLLDPSLRTPGRFDKAINVRVGNDATSRAHILRAVARKTPLARDVKLDEIAPVCPDEMSGAELYSVISNATMSALREAVFAIQRGEATEENANVLVHRRHLLEAVDYVRVQKTATV</sequence>
<dbReference type="PANTHER" id="PTHR23077:SF9">
    <property type="entry name" value="PEROXISOMAL ATPASE PEX6"/>
    <property type="match status" value="1"/>
</dbReference>
<dbReference type="FunFam" id="1.10.8.60:FF:000105">
    <property type="entry name" value="PeRoXisome assembly factor"/>
    <property type="match status" value="1"/>
</dbReference>
<protein>
    <recommendedName>
        <fullName evidence="10">Peroxisomal ATPase PEX1</fullName>
    </recommendedName>
    <alternativeName>
        <fullName evidence="9">Peroxin-1</fullName>
    </alternativeName>
    <alternativeName>
        <fullName evidence="12">Peroxin-6</fullName>
    </alternativeName>
    <alternativeName>
        <fullName evidence="11">Peroxisomal ATPase PEX6</fullName>
    </alternativeName>
</protein>
<keyword evidence="4" id="KW-0677">Repeat</keyword>
<name>A0AA36GI25_9BILA</name>
<comment type="similarity">
    <text evidence="2">Belongs to the AAA ATPase family.</text>
</comment>
<evidence type="ECO:0000256" key="7">
    <source>
        <dbReference type="ARBA" id="ARBA00022840"/>
    </source>
</evidence>
<dbReference type="EMBL" id="CATQJA010002707">
    <property type="protein sequence ID" value="CAJ0586207.1"/>
    <property type="molecule type" value="Genomic_DNA"/>
</dbReference>
<dbReference type="Gene3D" id="1.10.8.60">
    <property type="match status" value="2"/>
</dbReference>
<dbReference type="Proteomes" id="UP001177023">
    <property type="component" value="Unassembled WGS sequence"/>
</dbReference>
<dbReference type="GO" id="GO:0005829">
    <property type="term" value="C:cytosol"/>
    <property type="evidence" value="ECO:0007669"/>
    <property type="project" value="TreeGrafter"/>
</dbReference>
<dbReference type="SMART" id="SM00382">
    <property type="entry name" value="AAA"/>
    <property type="match status" value="2"/>
</dbReference>
<comment type="caution">
    <text evidence="15">The sequence shown here is derived from an EMBL/GenBank/DDBJ whole genome shotgun (WGS) entry which is preliminary data.</text>
</comment>
<feature type="domain" description="AAA+ ATPase" evidence="14">
    <location>
        <begin position="58"/>
        <end position="186"/>
    </location>
</feature>
<evidence type="ECO:0000313" key="15">
    <source>
        <dbReference type="EMBL" id="CAJ0586207.1"/>
    </source>
</evidence>
<evidence type="ECO:0000256" key="2">
    <source>
        <dbReference type="ARBA" id="ARBA00006914"/>
    </source>
</evidence>
<evidence type="ECO:0000313" key="16">
    <source>
        <dbReference type="Proteomes" id="UP001177023"/>
    </source>
</evidence>
<gene>
    <name evidence="15" type="ORF">MSPICULIGERA_LOCUS24214</name>
</gene>
<dbReference type="AlphaFoldDB" id="A0AA36GI25"/>
<evidence type="ECO:0000259" key="14">
    <source>
        <dbReference type="SMART" id="SM00382"/>
    </source>
</evidence>
<evidence type="ECO:0000256" key="13">
    <source>
        <dbReference type="ARBA" id="ARBA00048778"/>
    </source>
</evidence>
<evidence type="ECO:0000256" key="11">
    <source>
        <dbReference type="ARBA" id="ARBA00034811"/>
    </source>
</evidence>
<keyword evidence="5" id="KW-0547">Nucleotide-binding</keyword>
<dbReference type="InterPro" id="IPR003593">
    <property type="entry name" value="AAA+_ATPase"/>
</dbReference>
<feature type="domain" description="AAA+ ATPase" evidence="14">
    <location>
        <begin position="299"/>
        <end position="438"/>
    </location>
</feature>
<feature type="non-terminal residue" evidence="15">
    <location>
        <position position="531"/>
    </location>
</feature>
<keyword evidence="16" id="KW-1185">Reference proteome</keyword>
<evidence type="ECO:0000256" key="1">
    <source>
        <dbReference type="ARBA" id="ARBA00004370"/>
    </source>
</evidence>
<evidence type="ECO:0000256" key="3">
    <source>
        <dbReference type="ARBA" id="ARBA00022593"/>
    </source>
</evidence>
<keyword evidence="8" id="KW-0472">Membrane</keyword>
<keyword evidence="7" id="KW-0067">ATP-binding</keyword>
<evidence type="ECO:0000256" key="5">
    <source>
        <dbReference type="ARBA" id="ARBA00022741"/>
    </source>
</evidence>
<dbReference type="PANTHER" id="PTHR23077">
    <property type="entry name" value="AAA-FAMILY ATPASE"/>
    <property type="match status" value="1"/>
</dbReference>
<dbReference type="SUPFAM" id="SSF52540">
    <property type="entry name" value="P-loop containing nucleoside triphosphate hydrolases"/>
    <property type="match status" value="2"/>
</dbReference>
<reference evidence="15" key="1">
    <citation type="submission" date="2023-06" db="EMBL/GenBank/DDBJ databases">
        <authorList>
            <person name="Delattre M."/>
        </authorList>
    </citation>
    <scope>NUCLEOTIDE SEQUENCE</scope>
    <source>
        <strain evidence="15">AF72</strain>
    </source>
</reference>
<dbReference type="GO" id="GO:0005524">
    <property type="term" value="F:ATP binding"/>
    <property type="evidence" value="ECO:0007669"/>
    <property type="project" value="UniProtKB-KW"/>
</dbReference>
<dbReference type="Pfam" id="PF00004">
    <property type="entry name" value="AAA"/>
    <property type="match status" value="2"/>
</dbReference>
<dbReference type="GO" id="GO:0016887">
    <property type="term" value="F:ATP hydrolysis activity"/>
    <property type="evidence" value="ECO:0007669"/>
    <property type="project" value="InterPro"/>
</dbReference>
<dbReference type="InterPro" id="IPR003959">
    <property type="entry name" value="ATPase_AAA_core"/>
</dbReference>
<keyword evidence="3" id="KW-0962">Peroxisome biogenesis</keyword>
<dbReference type="FunFam" id="3.40.50.300:FF:000109">
    <property type="entry name" value="Peroxisomal biogenesis factor 6"/>
    <property type="match status" value="1"/>
</dbReference>
<evidence type="ECO:0000256" key="12">
    <source>
        <dbReference type="ARBA" id="ARBA00034920"/>
    </source>
</evidence>
<comment type="subcellular location">
    <subcellularLocation>
        <location evidence="1">Membrane</location>
    </subcellularLocation>
</comment>
<dbReference type="InterPro" id="IPR027417">
    <property type="entry name" value="P-loop_NTPase"/>
</dbReference>
<dbReference type="Gene3D" id="3.40.50.300">
    <property type="entry name" value="P-loop containing nucleotide triphosphate hydrolases"/>
    <property type="match status" value="2"/>
</dbReference>
<evidence type="ECO:0000256" key="9">
    <source>
        <dbReference type="ARBA" id="ARBA00032509"/>
    </source>
</evidence>
<proteinExistence type="inferred from homology"/>
<evidence type="ECO:0000256" key="6">
    <source>
        <dbReference type="ARBA" id="ARBA00022801"/>
    </source>
</evidence>
<dbReference type="GO" id="GO:0005778">
    <property type="term" value="C:peroxisomal membrane"/>
    <property type="evidence" value="ECO:0007669"/>
    <property type="project" value="TreeGrafter"/>
</dbReference>
<evidence type="ECO:0000256" key="4">
    <source>
        <dbReference type="ARBA" id="ARBA00022737"/>
    </source>
</evidence>
<accession>A0AA36GI25</accession>
<evidence type="ECO:0000256" key="10">
    <source>
        <dbReference type="ARBA" id="ARBA00034532"/>
    </source>
</evidence>
<dbReference type="GO" id="GO:0016558">
    <property type="term" value="P:protein import into peroxisome matrix"/>
    <property type="evidence" value="ECO:0007669"/>
    <property type="project" value="TreeGrafter"/>
</dbReference>
<keyword evidence="6" id="KW-0378">Hydrolase</keyword>